<reference evidence="3" key="1">
    <citation type="book" date="2010" name="EXTREMOPHILES" publisher="0:0-0">
        <title>Complete genome sequences of ten hyperthermophilic archaea reveal their metabolic capabilities and possible ecological roles.</title>
        <editorList>
            <person name="?"/>
        </editorList>
        <authorList>
            <person name="Ravin N.V."/>
            <person name="Mardanov A.V."/>
            <person name="Bonch-Osmolovskaya E.A."/>
            <person name="Skryabin K.G."/>
        </authorList>
    </citation>
    <scope>NUCLEOTIDE SEQUENCE [LARGE SCALE GENOMIC DNA]</scope>
    <source>
        <strain evidence="3">1505</strain>
    </source>
</reference>
<name>A0A3G1AA51_9CREN</name>
<accession>A0A3G1AA51</accession>
<protein>
    <submittedName>
        <fullName evidence="2">Uncharacterized protein</fullName>
    </submittedName>
</protein>
<dbReference type="KEGG" id="tcb:TCARB_1831"/>
<feature type="compositionally biased region" description="Polar residues" evidence="1">
    <location>
        <begin position="86"/>
        <end position="95"/>
    </location>
</feature>
<organism evidence="2 3">
    <name type="scientific">Thermofilum adornatum 1505</name>
    <dbReference type="NCBI Taxonomy" id="697581"/>
    <lineage>
        <taxon>Archaea</taxon>
        <taxon>Thermoproteota</taxon>
        <taxon>Thermoprotei</taxon>
        <taxon>Thermofilales</taxon>
        <taxon>Thermofilaceae</taxon>
        <taxon>Thermofilum</taxon>
    </lineage>
</organism>
<dbReference type="AlphaFoldDB" id="A0A3G1AA51"/>
<feature type="region of interest" description="Disordered" evidence="1">
    <location>
        <begin position="71"/>
        <end position="107"/>
    </location>
</feature>
<dbReference type="Proteomes" id="UP000266720">
    <property type="component" value="Chromosome"/>
</dbReference>
<proteinExistence type="predicted"/>
<dbReference type="STRING" id="697581.TCARB_1831"/>
<sequence length="155" mass="18018">MEKGQDQRKLPLVPQAQLPTKLPHLVPKLKKPHEPLYPLPQNLAWNPIYRPNKREQLTRSQTLIKNNLLRTIPNNPPSGNRIPHRVNTTNHNTPRIRSHETKSHLHKRTLTRPIRTQQRVDNTRPKLHGNTIQDNGVPKPFGHALINQHTIPLYN</sequence>
<evidence type="ECO:0000256" key="1">
    <source>
        <dbReference type="SAM" id="MobiDB-lite"/>
    </source>
</evidence>
<dbReference type="EMBL" id="CP007493">
    <property type="protein sequence ID" value="AJB42867.1"/>
    <property type="molecule type" value="Genomic_DNA"/>
</dbReference>
<evidence type="ECO:0000313" key="3">
    <source>
        <dbReference type="Proteomes" id="UP000266720"/>
    </source>
</evidence>
<gene>
    <name evidence="2" type="ORF">TCARB_1831</name>
</gene>
<evidence type="ECO:0000313" key="2">
    <source>
        <dbReference type="EMBL" id="AJB42867.1"/>
    </source>
</evidence>